<evidence type="ECO:0000313" key="4">
    <source>
        <dbReference type="Proteomes" id="UP000001555"/>
    </source>
</evidence>
<evidence type="ECO:0000313" key="2">
    <source>
        <dbReference type="EMBL" id="EEC10803.1"/>
    </source>
</evidence>
<sequence>MWRFSSNGGCRHRTSGIRYRAAICYGLHCCDDSGARDAAMAVGGIHLTFFFFSDTLIFMIIGRYWYALTLCCQHLHQVSLGWGCARPERRWCARKQSPPPHDSGHIGALAPSKLGGCSHLAPGPGFSLGRLRN</sequence>
<keyword evidence="4" id="KW-1185">Reference proteome</keyword>
<dbReference type="EnsemblMetazoa" id="ISCW007513-RA">
    <property type="protein sequence ID" value="ISCW007513-PA"/>
    <property type="gene ID" value="ISCW007513"/>
</dbReference>
<feature type="transmembrane region" description="Helical" evidence="1">
    <location>
        <begin position="45"/>
        <end position="66"/>
    </location>
</feature>
<dbReference type="AlphaFoldDB" id="B7PW31"/>
<dbReference type="Proteomes" id="UP000001555">
    <property type="component" value="Unassembled WGS sequence"/>
</dbReference>
<name>B7PW31_IXOSC</name>
<protein>
    <submittedName>
        <fullName evidence="2 3">Uncharacterized protein</fullName>
    </submittedName>
</protein>
<dbReference type="EMBL" id="DS804811">
    <property type="protein sequence ID" value="EEC10803.1"/>
    <property type="molecule type" value="Genomic_DNA"/>
</dbReference>
<reference evidence="2 4" key="1">
    <citation type="submission" date="2008-03" db="EMBL/GenBank/DDBJ databases">
        <title>Annotation of Ixodes scapularis.</title>
        <authorList>
            <consortium name="Ixodes scapularis Genome Project Consortium"/>
            <person name="Caler E."/>
            <person name="Hannick L.I."/>
            <person name="Bidwell S."/>
            <person name="Joardar V."/>
            <person name="Thiagarajan M."/>
            <person name="Amedeo P."/>
            <person name="Galinsky K.J."/>
            <person name="Schobel S."/>
            <person name="Inman J."/>
            <person name="Hostetler J."/>
            <person name="Miller J."/>
            <person name="Hammond M."/>
            <person name="Megy K."/>
            <person name="Lawson D."/>
            <person name="Kodira C."/>
            <person name="Sutton G."/>
            <person name="Meyer J."/>
            <person name="Hill C.A."/>
            <person name="Birren B."/>
            <person name="Nene V."/>
            <person name="Collins F."/>
            <person name="Alarcon-Chaidez F."/>
            <person name="Wikel S."/>
            <person name="Strausberg R."/>
        </authorList>
    </citation>
    <scope>NUCLEOTIDE SEQUENCE [LARGE SCALE GENOMIC DNA]</scope>
    <source>
        <strain evidence="4">Wikel</strain>
        <strain evidence="2">Wikel colony</strain>
    </source>
</reference>
<gene>
    <name evidence="2" type="ORF">IscW_ISCW007513</name>
</gene>
<dbReference type="InParanoid" id="B7PW31"/>
<dbReference type="PaxDb" id="6945-B7PW31"/>
<organism>
    <name type="scientific">Ixodes scapularis</name>
    <name type="common">Black-legged tick</name>
    <name type="synonym">Deer tick</name>
    <dbReference type="NCBI Taxonomy" id="6945"/>
    <lineage>
        <taxon>Eukaryota</taxon>
        <taxon>Metazoa</taxon>
        <taxon>Ecdysozoa</taxon>
        <taxon>Arthropoda</taxon>
        <taxon>Chelicerata</taxon>
        <taxon>Arachnida</taxon>
        <taxon>Acari</taxon>
        <taxon>Parasitiformes</taxon>
        <taxon>Ixodida</taxon>
        <taxon>Ixodoidea</taxon>
        <taxon>Ixodidae</taxon>
        <taxon>Ixodinae</taxon>
        <taxon>Ixodes</taxon>
    </lineage>
</organism>
<keyword evidence="1" id="KW-1133">Transmembrane helix</keyword>
<dbReference type="HOGENOM" id="CLU_1908996_0_0_1"/>
<evidence type="ECO:0000313" key="3">
    <source>
        <dbReference type="EnsemblMetazoa" id="ISCW007513-PA"/>
    </source>
</evidence>
<keyword evidence="1" id="KW-0472">Membrane</keyword>
<dbReference type="VEuPathDB" id="VectorBase:ISCI007513"/>
<reference evidence="3" key="2">
    <citation type="submission" date="2020-05" db="UniProtKB">
        <authorList>
            <consortium name="EnsemblMetazoa"/>
        </authorList>
    </citation>
    <scope>IDENTIFICATION</scope>
    <source>
        <strain evidence="3">wikel</strain>
    </source>
</reference>
<accession>B7PW31</accession>
<evidence type="ECO:0000256" key="1">
    <source>
        <dbReference type="SAM" id="Phobius"/>
    </source>
</evidence>
<dbReference type="EMBL" id="ABJB010397691">
    <property type="status" value="NOT_ANNOTATED_CDS"/>
    <property type="molecule type" value="Genomic_DNA"/>
</dbReference>
<keyword evidence="1" id="KW-0812">Transmembrane</keyword>
<proteinExistence type="predicted"/>
<dbReference type="VEuPathDB" id="VectorBase:ISCW007513"/>